<feature type="region of interest" description="Disordered" evidence="1">
    <location>
        <begin position="265"/>
        <end position="315"/>
    </location>
</feature>
<feature type="region of interest" description="Disordered" evidence="1">
    <location>
        <begin position="491"/>
        <end position="606"/>
    </location>
</feature>
<dbReference type="EMBL" id="ML995832">
    <property type="protein sequence ID" value="KAF2769644.1"/>
    <property type="molecule type" value="Genomic_DNA"/>
</dbReference>
<protein>
    <recommendedName>
        <fullName evidence="2">AHC1-like C2H2 zinc-finger domain-containing protein</fullName>
    </recommendedName>
</protein>
<feature type="compositionally biased region" description="Basic and acidic residues" evidence="1">
    <location>
        <begin position="577"/>
        <end position="592"/>
    </location>
</feature>
<gene>
    <name evidence="3" type="ORF">EJ03DRAFT_327251</name>
</gene>
<feature type="domain" description="AHC1-like C2H2 zinc-finger" evidence="2">
    <location>
        <begin position="318"/>
        <end position="375"/>
    </location>
</feature>
<feature type="compositionally biased region" description="Low complexity" evidence="1">
    <location>
        <begin position="271"/>
        <end position="285"/>
    </location>
</feature>
<dbReference type="OrthoDB" id="5355528at2759"/>
<evidence type="ECO:0000313" key="3">
    <source>
        <dbReference type="EMBL" id="KAF2769644.1"/>
    </source>
</evidence>
<dbReference type="AlphaFoldDB" id="A0A6G1LBP6"/>
<organism evidence="3 4">
    <name type="scientific">Teratosphaeria nubilosa</name>
    <dbReference type="NCBI Taxonomy" id="161662"/>
    <lineage>
        <taxon>Eukaryota</taxon>
        <taxon>Fungi</taxon>
        <taxon>Dikarya</taxon>
        <taxon>Ascomycota</taxon>
        <taxon>Pezizomycotina</taxon>
        <taxon>Dothideomycetes</taxon>
        <taxon>Dothideomycetidae</taxon>
        <taxon>Mycosphaerellales</taxon>
        <taxon>Teratosphaeriaceae</taxon>
        <taxon>Teratosphaeria</taxon>
    </lineage>
</organism>
<feature type="compositionally biased region" description="Low complexity" evidence="1">
    <location>
        <begin position="110"/>
        <end position="122"/>
    </location>
</feature>
<evidence type="ECO:0000313" key="4">
    <source>
        <dbReference type="Proteomes" id="UP000799436"/>
    </source>
</evidence>
<sequence length="656" mass="69527">MQSIFRLPWCTDQIAPKMQTGKMAIDNMCRSPVPSLAKLKRKRSTGGSPEPYSPHFVPLAKKPHVDTATFHASQSGPRLPVKSEREQASLPMTATSTISRPPSTASLNAPISSIPSEPSITPGRHADSKIPAEEGTVLQSDHATMSEPPVAATDALGLTPLQQVIENEFNLQILSKHNELRLIEQELAKCQVALEQLRRCELRPYPGADGLSPAVSLGTGPAIAPPNGFTQPAHAAPYGVTDGPYTRHYRQWLLGDHAFDAVPHHATSGPASARSTRHTAAARSSLPGSFSIPGSATDASFPTPPPPPPKDKSAPLVLRRSTDNQLVKLICKHCNRGNFSSIQGFLNHCRIAHKEDYKSHDAAAQDCGQLLDEQETANLPPEVHAAPAPKPSTSRSSSTANTPLRAQHGQRLVHPMNTPGAPSVHQARSSASKPLAPVPRLGVSLAPSTSSATFTGSFQAPRLSAQFAKYNMGGNLAQAIANAKEKVDLGAEENASPDGLDGALPLAPAPGTRMVQGTARPPSRKGYREPAQPRHRPSPLAPTAFSGQGHSEIPESPQDHSSAVSPHTADSNPGMVSDHEDDHASASEDEGPHAPVAPVAHSLGVRQRDCSDNMDIDIAVDDDMDQHGVLIRRNSMVAAETAMRAQGTGSTNDKAT</sequence>
<proteinExistence type="predicted"/>
<feature type="region of interest" description="Disordered" evidence="1">
    <location>
        <begin position="381"/>
        <end position="436"/>
    </location>
</feature>
<evidence type="ECO:0000256" key="1">
    <source>
        <dbReference type="SAM" id="MobiDB-lite"/>
    </source>
</evidence>
<name>A0A6G1LBP6_9PEZI</name>
<dbReference type="Pfam" id="PF25909">
    <property type="entry name" value="zf-C2H2_AHC1"/>
    <property type="match status" value="1"/>
</dbReference>
<accession>A0A6G1LBP6</accession>
<evidence type="ECO:0000259" key="2">
    <source>
        <dbReference type="Pfam" id="PF25909"/>
    </source>
</evidence>
<dbReference type="Proteomes" id="UP000799436">
    <property type="component" value="Unassembled WGS sequence"/>
</dbReference>
<keyword evidence="4" id="KW-1185">Reference proteome</keyword>
<feature type="compositionally biased region" description="Polar residues" evidence="1">
    <location>
        <begin position="92"/>
        <end position="109"/>
    </location>
</feature>
<feature type="compositionally biased region" description="Polar residues" evidence="1">
    <location>
        <begin position="391"/>
        <end position="404"/>
    </location>
</feature>
<feature type="compositionally biased region" description="Polar residues" evidence="1">
    <location>
        <begin position="559"/>
        <end position="571"/>
    </location>
</feature>
<feature type="region of interest" description="Disordered" evidence="1">
    <location>
        <begin position="92"/>
        <end position="126"/>
    </location>
</feature>
<reference evidence="3" key="1">
    <citation type="journal article" date="2020" name="Stud. Mycol.">
        <title>101 Dothideomycetes genomes: a test case for predicting lifestyles and emergence of pathogens.</title>
        <authorList>
            <person name="Haridas S."/>
            <person name="Albert R."/>
            <person name="Binder M."/>
            <person name="Bloem J."/>
            <person name="Labutti K."/>
            <person name="Salamov A."/>
            <person name="Andreopoulos B."/>
            <person name="Baker S."/>
            <person name="Barry K."/>
            <person name="Bills G."/>
            <person name="Bluhm B."/>
            <person name="Cannon C."/>
            <person name="Castanera R."/>
            <person name="Culley D."/>
            <person name="Daum C."/>
            <person name="Ezra D."/>
            <person name="Gonzalez J."/>
            <person name="Henrissat B."/>
            <person name="Kuo A."/>
            <person name="Liang C."/>
            <person name="Lipzen A."/>
            <person name="Lutzoni F."/>
            <person name="Magnuson J."/>
            <person name="Mondo S."/>
            <person name="Nolan M."/>
            <person name="Ohm R."/>
            <person name="Pangilinan J."/>
            <person name="Park H.-J."/>
            <person name="Ramirez L."/>
            <person name="Alfaro M."/>
            <person name="Sun H."/>
            <person name="Tritt A."/>
            <person name="Yoshinaga Y."/>
            <person name="Zwiers L.-H."/>
            <person name="Turgeon B."/>
            <person name="Goodwin S."/>
            <person name="Spatafora J."/>
            <person name="Crous P."/>
            <person name="Grigoriev I."/>
        </authorList>
    </citation>
    <scope>NUCLEOTIDE SEQUENCE</scope>
    <source>
        <strain evidence="3">CBS 116005</strain>
    </source>
</reference>
<dbReference type="InterPro" id="IPR058706">
    <property type="entry name" value="zf-C2H2_AHC1-like"/>
</dbReference>